<keyword evidence="9" id="KW-1185">Reference proteome</keyword>
<feature type="transmembrane region" description="Helical" evidence="6">
    <location>
        <begin position="498"/>
        <end position="517"/>
    </location>
</feature>
<dbReference type="SUPFAM" id="SSF103481">
    <property type="entry name" value="Multidrug resistance efflux transporter EmrE"/>
    <property type="match status" value="2"/>
</dbReference>
<dbReference type="AlphaFoldDB" id="A0A836H5L6"/>
<keyword evidence="3 6" id="KW-1133">Transmembrane helix</keyword>
<keyword evidence="2 6" id="KW-0812">Transmembrane</keyword>
<dbReference type="PANTHER" id="PTHR23051:SF0">
    <property type="entry name" value="SOLUTE CARRIER FAMILY 35 MEMBER F5"/>
    <property type="match status" value="1"/>
</dbReference>
<organism evidence="8 9">
    <name type="scientific">Leishmania enriettii</name>
    <dbReference type="NCBI Taxonomy" id="5663"/>
    <lineage>
        <taxon>Eukaryota</taxon>
        <taxon>Discoba</taxon>
        <taxon>Euglenozoa</taxon>
        <taxon>Kinetoplastea</taxon>
        <taxon>Metakinetoplastina</taxon>
        <taxon>Trypanosomatida</taxon>
        <taxon>Trypanosomatidae</taxon>
        <taxon>Leishmaniinae</taxon>
        <taxon>Leishmania</taxon>
    </lineage>
</organism>
<evidence type="ECO:0000256" key="3">
    <source>
        <dbReference type="ARBA" id="ARBA00022989"/>
    </source>
</evidence>
<evidence type="ECO:0000259" key="7">
    <source>
        <dbReference type="Pfam" id="PF00892"/>
    </source>
</evidence>
<dbReference type="Pfam" id="PF00892">
    <property type="entry name" value="EamA"/>
    <property type="match status" value="1"/>
</dbReference>
<dbReference type="GeneID" id="94173747"/>
<protein>
    <recommendedName>
        <fullName evidence="7">EamA domain-containing protein</fullName>
    </recommendedName>
</protein>
<feature type="transmembrane region" description="Helical" evidence="6">
    <location>
        <begin position="529"/>
        <end position="548"/>
    </location>
</feature>
<feature type="transmembrane region" description="Helical" evidence="6">
    <location>
        <begin position="437"/>
        <end position="461"/>
    </location>
</feature>
<feature type="region of interest" description="Disordered" evidence="5">
    <location>
        <begin position="163"/>
        <end position="183"/>
    </location>
</feature>
<feature type="domain" description="EamA" evidence="7">
    <location>
        <begin position="411"/>
        <end position="484"/>
    </location>
</feature>
<name>A0A836H5L6_LEIEN</name>
<sequence>MLRWPPSSTRESAAGGVWTEEIDDAPSSTVIAVQRRRVRALVDCAGNAGLRAVAYLRPPMTLSTYGLGVALILCVTVIWVASSAWIQYIFGSLDFNKPFFLTYFNTTGFCLWNTGFFFSARWRRTPWDETSRMQPVCIEDARLESRESPPIAEVEGQKAVREGREGRCCGEHSDGQSEMREQRVGIGDGARSPRMWLGTVRGKPHHSGAVADVSPTLSYAVPPTRCLAEWELQRSLSLSSSFSQPLPRAEVHSPQLPLYGGAPSSKSPMASAVGRSDGAPLPALHGPLRRVLSVGDATNRTLLVDNDDIDDGGNAGGAGVVTRSEAHLHIADEHRDYSLSTSSASSAREEVVSVVLTDEDELTDAAQWREAARRELVISSNMWRRNDTGAPQRHCCHWRARRQRIRRYSLRRIWRCALFFCPFWFLANYLFNLSLSITSVASNTILSSTSSIWTLFLSYVLLRQRVGAHRLAAVALSVSGTIMVGISDKDAAGGRNGLGGNIAALLSAFFYATYTSVLKLHLPDDERFAMGMVFGAVGALNFLLLWPGLVLLSVSGAEQFVWPSWQQFWPLLMNSLIGTNLSDVLWARSVVLTSPVVATLGLSLTTPLAMVMDAIFKDAYFSGVYVAGALLVMAGFLLANLPIQIDRGV</sequence>
<feature type="transmembrane region" description="Helical" evidence="6">
    <location>
        <begin position="65"/>
        <end position="88"/>
    </location>
</feature>
<dbReference type="RefSeq" id="XP_067695478.1">
    <property type="nucleotide sequence ID" value="XM_067838237.1"/>
</dbReference>
<evidence type="ECO:0000313" key="8">
    <source>
        <dbReference type="EMBL" id="KAG5485214.1"/>
    </source>
</evidence>
<comment type="caution">
    <text evidence="8">The sequence shown here is derived from an EMBL/GenBank/DDBJ whole genome shotgun (WGS) entry which is preliminary data.</text>
</comment>
<reference evidence="8 9" key="1">
    <citation type="submission" date="2021-02" db="EMBL/GenBank/DDBJ databases">
        <title>Leishmania (Mundinia) enrietti genome sequencing and assembly.</title>
        <authorList>
            <person name="Almutairi H."/>
            <person name="Gatherer D."/>
        </authorList>
    </citation>
    <scope>NUCLEOTIDE SEQUENCE [LARGE SCALE GENOMIC DNA]</scope>
    <source>
        <strain evidence="8">CUR178</strain>
    </source>
</reference>
<evidence type="ECO:0000256" key="6">
    <source>
        <dbReference type="SAM" id="Phobius"/>
    </source>
</evidence>
<feature type="transmembrane region" description="Helical" evidence="6">
    <location>
        <begin position="596"/>
        <end position="616"/>
    </location>
</feature>
<dbReference type="PANTHER" id="PTHR23051">
    <property type="entry name" value="SOLUTE CARRIER FAMILY 35, MEMBER F5"/>
    <property type="match status" value="1"/>
</dbReference>
<gene>
    <name evidence="8" type="ORF">CUR178_06574</name>
</gene>
<feature type="transmembrane region" description="Helical" evidence="6">
    <location>
        <begin position="622"/>
        <end position="643"/>
    </location>
</feature>
<evidence type="ECO:0000256" key="5">
    <source>
        <dbReference type="SAM" id="MobiDB-lite"/>
    </source>
</evidence>
<dbReference type="EMBL" id="JAFHKP010000007">
    <property type="protein sequence ID" value="KAG5485214.1"/>
    <property type="molecule type" value="Genomic_DNA"/>
</dbReference>
<feature type="transmembrane region" description="Helical" evidence="6">
    <location>
        <begin position="100"/>
        <end position="118"/>
    </location>
</feature>
<dbReference type="KEGG" id="lenr:94173747"/>
<dbReference type="OrthoDB" id="1436450at2759"/>
<comment type="subcellular location">
    <subcellularLocation>
        <location evidence="1">Membrane</location>
        <topology evidence="1">Multi-pass membrane protein</topology>
    </subcellularLocation>
</comment>
<dbReference type="InterPro" id="IPR000620">
    <property type="entry name" value="EamA_dom"/>
</dbReference>
<dbReference type="Proteomes" id="UP000674179">
    <property type="component" value="Chromosome 7"/>
</dbReference>
<evidence type="ECO:0000256" key="2">
    <source>
        <dbReference type="ARBA" id="ARBA00022692"/>
    </source>
</evidence>
<accession>A0A836H5L6</accession>
<evidence type="ECO:0000256" key="1">
    <source>
        <dbReference type="ARBA" id="ARBA00004141"/>
    </source>
</evidence>
<dbReference type="GO" id="GO:0016020">
    <property type="term" value="C:membrane"/>
    <property type="evidence" value="ECO:0007669"/>
    <property type="project" value="UniProtKB-SubCell"/>
</dbReference>
<keyword evidence="4 6" id="KW-0472">Membrane</keyword>
<evidence type="ECO:0000256" key="4">
    <source>
        <dbReference type="ARBA" id="ARBA00023136"/>
    </source>
</evidence>
<dbReference type="InterPro" id="IPR037185">
    <property type="entry name" value="EmrE-like"/>
</dbReference>
<proteinExistence type="predicted"/>
<evidence type="ECO:0000313" key="9">
    <source>
        <dbReference type="Proteomes" id="UP000674179"/>
    </source>
</evidence>
<feature type="transmembrane region" description="Helical" evidence="6">
    <location>
        <begin position="412"/>
        <end position="431"/>
    </location>
</feature>